<evidence type="ECO:0000313" key="2">
    <source>
        <dbReference type="Proteomes" id="UP000805085"/>
    </source>
</evidence>
<dbReference type="Proteomes" id="UP000805085">
    <property type="component" value="Unassembled WGS sequence"/>
</dbReference>
<protein>
    <recommendedName>
        <fullName evidence="3">Chemotaxis methyl-accepting receptor HlyB-like 4HB MCP domain-containing protein</fullName>
    </recommendedName>
</protein>
<dbReference type="RefSeq" id="WP_173301416.1">
    <property type="nucleotide sequence ID" value="NZ_JABRWQ010000004.1"/>
</dbReference>
<accession>A0ABX2E5L3</accession>
<gene>
    <name evidence="1" type="ORF">HNV10_11075</name>
</gene>
<evidence type="ECO:0008006" key="3">
    <source>
        <dbReference type="Google" id="ProtNLM"/>
    </source>
</evidence>
<evidence type="ECO:0000313" key="1">
    <source>
        <dbReference type="EMBL" id="NRD23788.1"/>
    </source>
</evidence>
<organism evidence="1 2">
    <name type="scientific">Winogradskyella litoriviva</name>
    <dbReference type="NCBI Taxonomy" id="1220182"/>
    <lineage>
        <taxon>Bacteria</taxon>
        <taxon>Pseudomonadati</taxon>
        <taxon>Bacteroidota</taxon>
        <taxon>Flavobacteriia</taxon>
        <taxon>Flavobacteriales</taxon>
        <taxon>Flavobacteriaceae</taxon>
        <taxon>Winogradskyella</taxon>
    </lineage>
</organism>
<name>A0ABX2E5L3_9FLAO</name>
<proteinExistence type="predicted"/>
<sequence length="167" mass="19275">MKHLKSFQNKIVLKSFSVKSILGIAFIAMVLVSCNSLKTAVFDQYSYQQAISIKVESLNLMDEALALYTEHESDVETLQLDLQKMVEYEKNKPDNEVSYAMWKTIANKDRNLLTGFLKRWKEKNQLSQVFINEAKIQVSEAIDLIIKYEANKNKTNETNILNFLSID</sequence>
<keyword evidence="2" id="KW-1185">Reference proteome</keyword>
<dbReference type="PROSITE" id="PS51257">
    <property type="entry name" value="PROKAR_LIPOPROTEIN"/>
    <property type="match status" value="1"/>
</dbReference>
<reference evidence="1 2" key="1">
    <citation type="journal article" date="2015" name="Int. J. Syst. Evol. Microbiol.">
        <title>Winogradskyella litoriviva sp. nov., isolated from coastal seawater.</title>
        <authorList>
            <person name="Nedashkovskaya O.I."/>
            <person name="Kukhlevskiy A.D."/>
            <person name="Zhukova N.V."/>
            <person name="Kim S.J."/>
            <person name="Rhee S.K."/>
            <person name="Mikhailov V.V."/>
        </authorList>
    </citation>
    <scope>NUCLEOTIDE SEQUENCE [LARGE SCALE GENOMIC DNA]</scope>
    <source>
        <strain evidence="1 2">KMM6491</strain>
    </source>
</reference>
<comment type="caution">
    <text evidence="1">The sequence shown here is derived from an EMBL/GenBank/DDBJ whole genome shotgun (WGS) entry which is preliminary data.</text>
</comment>
<dbReference type="EMBL" id="JABRWQ010000004">
    <property type="protein sequence ID" value="NRD23788.1"/>
    <property type="molecule type" value="Genomic_DNA"/>
</dbReference>